<evidence type="ECO:0000313" key="2">
    <source>
        <dbReference type="EMBL" id="EFI98173.1"/>
    </source>
</evidence>
<feature type="non-terminal residue" evidence="2">
    <location>
        <position position="107"/>
    </location>
</feature>
<dbReference type="InParanoid" id="D8Q2Q8"/>
<dbReference type="RefSeq" id="XP_003033076.1">
    <property type="nucleotide sequence ID" value="XM_003033030.1"/>
</dbReference>
<dbReference type="AlphaFoldDB" id="D8Q2Q8"/>
<gene>
    <name evidence="2" type="ORF">SCHCODRAFT_107570</name>
</gene>
<dbReference type="HOGENOM" id="CLU_2211467_0_0_1"/>
<feature type="region of interest" description="Disordered" evidence="1">
    <location>
        <begin position="63"/>
        <end position="107"/>
    </location>
</feature>
<evidence type="ECO:0000313" key="3">
    <source>
        <dbReference type="Proteomes" id="UP000007431"/>
    </source>
</evidence>
<name>D8Q2Q8_SCHCM</name>
<dbReference type="VEuPathDB" id="FungiDB:SCHCODRAFT_01147634"/>
<organism evidence="3">
    <name type="scientific">Schizophyllum commune (strain H4-8 / FGSC 9210)</name>
    <name type="common">Split gill fungus</name>
    <dbReference type="NCBI Taxonomy" id="578458"/>
    <lineage>
        <taxon>Eukaryota</taxon>
        <taxon>Fungi</taxon>
        <taxon>Dikarya</taxon>
        <taxon>Basidiomycota</taxon>
        <taxon>Agaricomycotina</taxon>
        <taxon>Agaricomycetes</taxon>
        <taxon>Agaricomycetidae</taxon>
        <taxon>Agaricales</taxon>
        <taxon>Schizophyllaceae</taxon>
        <taxon>Schizophyllum</taxon>
    </lineage>
</organism>
<dbReference type="Proteomes" id="UP000007431">
    <property type="component" value="Unassembled WGS sequence"/>
</dbReference>
<keyword evidence="3" id="KW-1185">Reference proteome</keyword>
<proteinExistence type="predicted"/>
<protein>
    <submittedName>
        <fullName evidence="2">Uncharacterized protein</fullName>
    </submittedName>
</protein>
<dbReference type="EMBL" id="GL377305">
    <property type="protein sequence ID" value="EFI98173.1"/>
    <property type="molecule type" value="Genomic_DNA"/>
</dbReference>
<sequence>MDEAFTQELENDFARLLLGGPDAVDAQAIVPRTAAPESSEPPARVRFPARSSVSAHLLSSTTISAAPVAPPPPPAHQKHVRQFPKTPFIAPAQRSTSPLRRASAASA</sequence>
<evidence type="ECO:0000256" key="1">
    <source>
        <dbReference type="SAM" id="MobiDB-lite"/>
    </source>
</evidence>
<reference evidence="2 3" key="1">
    <citation type="journal article" date="2010" name="Nat. Biotechnol.">
        <title>Genome sequence of the model mushroom Schizophyllum commune.</title>
        <authorList>
            <person name="Ohm R.A."/>
            <person name="de Jong J.F."/>
            <person name="Lugones L.G."/>
            <person name="Aerts A."/>
            <person name="Kothe E."/>
            <person name="Stajich J.E."/>
            <person name="de Vries R.P."/>
            <person name="Record E."/>
            <person name="Levasseur A."/>
            <person name="Baker S.E."/>
            <person name="Bartholomew K.A."/>
            <person name="Coutinho P.M."/>
            <person name="Erdmann S."/>
            <person name="Fowler T.J."/>
            <person name="Gathman A.C."/>
            <person name="Lombard V."/>
            <person name="Henrissat B."/>
            <person name="Knabe N."/>
            <person name="Kuees U."/>
            <person name="Lilly W.W."/>
            <person name="Lindquist E."/>
            <person name="Lucas S."/>
            <person name="Magnuson J.K."/>
            <person name="Piumi F."/>
            <person name="Raudaskoski M."/>
            <person name="Salamov A."/>
            <person name="Schmutz J."/>
            <person name="Schwarze F.W.M.R."/>
            <person name="vanKuyk P.A."/>
            <person name="Horton J.S."/>
            <person name="Grigoriev I.V."/>
            <person name="Woesten H.A.B."/>
        </authorList>
    </citation>
    <scope>NUCLEOTIDE SEQUENCE [LARGE SCALE GENOMIC DNA]</scope>
    <source>
        <strain evidence="3">H4-8 / FGSC 9210</strain>
    </source>
</reference>
<dbReference type="KEGG" id="scm:SCHCO_01147634"/>
<dbReference type="GeneID" id="9590246"/>
<accession>D8Q2Q8</accession>